<evidence type="ECO:0000256" key="1">
    <source>
        <dbReference type="ARBA" id="ARBA00038420"/>
    </source>
</evidence>
<dbReference type="Pfam" id="PF01476">
    <property type="entry name" value="LysM"/>
    <property type="match status" value="1"/>
</dbReference>
<dbReference type="SMART" id="SM00257">
    <property type="entry name" value="LysM"/>
    <property type="match status" value="1"/>
</dbReference>
<accession>A0A212T0W9</accession>
<keyword evidence="5" id="KW-0449">Lipoprotein</keyword>
<reference evidence="5 6" key="1">
    <citation type="submission" date="2017-06" db="EMBL/GenBank/DDBJ databases">
        <authorList>
            <person name="Kim H.J."/>
            <person name="Triplett B.A."/>
        </authorList>
    </citation>
    <scope>NUCLEOTIDE SEQUENCE [LARGE SCALE GENOMIC DNA]</scope>
    <source>
        <strain evidence="5 6">MWH-VicM1</strain>
    </source>
</reference>
<dbReference type="InterPro" id="IPR016047">
    <property type="entry name" value="M23ase_b-sheet_dom"/>
</dbReference>
<name>A0A212T0W9_9BURK</name>
<protein>
    <submittedName>
        <fullName evidence="5">Lipoprotein NlpD</fullName>
    </submittedName>
</protein>
<keyword evidence="3" id="KW-0732">Signal</keyword>
<dbReference type="EMBL" id="FYEX01000001">
    <property type="protein sequence ID" value="SNC59655.1"/>
    <property type="molecule type" value="Genomic_DNA"/>
</dbReference>
<dbReference type="Proteomes" id="UP000197215">
    <property type="component" value="Unassembled WGS sequence"/>
</dbReference>
<dbReference type="Pfam" id="PF01551">
    <property type="entry name" value="Peptidase_M23"/>
    <property type="match status" value="1"/>
</dbReference>
<gene>
    <name evidence="5" type="ORF">SAMN06295916_0111</name>
</gene>
<dbReference type="PANTHER" id="PTHR21666:SF263">
    <property type="entry name" value="MUREIN HYDROLASE ACTIVATOR NLPD"/>
    <property type="match status" value="1"/>
</dbReference>
<comment type="similarity">
    <text evidence="1">Belongs to the E.coli NlpD/Haemophilus LppB family.</text>
</comment>
<dbReference type="AlphaFoldDB" id="A0A212T0W9"/>
<dbReference type="InterPro" id="IPR011055">
    <property type="entry name" value="Dup_hybrid_motif"/>
</dbReference>
<sequence length="267" mass="29321">MTLTRFLMIVLPVLAVLFQSGCATRLSPAPVVDRSSGRSAEPVEPGYYRIKRGDTLLRIALDHGQSHRDIAEWNNIADPNLIEVDQVIRITPPKSAKTASTKIEVKQEKPVTVKEAPKPIDKQPNKEDKLAKQEAVPEKTKPDTPTDLGIRLSWPSKGEVIERFDEGKSKGIGIAGKPGDAVQSAADGKVVYAGNSLRGYGNLVIVKHDNTYLTAYAHNKTLLVKEGDMVKKSQKIAEMGNTDADRVKLHFELRKNGKPVDPIAYLP</sequence>
<feature type="signal peptide" evidence="3">
    <location>
        <begin position="1"/>
        <end position="23"/>
    </location>
</feature>
<dbReference type="GO" id="GO:0032153">
    <property type="term" value="C:cell division site"/>
    <property type="evidence" value="ECO:0007669"/>
    <property type="project" value="TreeGrafter"/>
</dbReference>
<evidence type="ECO:0000256" key="2">
    <source>
        <dbReference type="SAM" id="MobiDB-lite"/>
    </source>
</evidence>
<dbReference type="GO" id="GO:0009279">
    <property type="term" value="C:cell outer membrane"/>
    <property type="evidence" value="ECO:0007669"/>
    <property type="project" value="TreeGrafter"/>
</dbReference>
<dbReference type="PANTHER" id="PTHR21666">
    <property type="entry name" value="PEPTIDASE-RELATED"/>
    <property type="match status" value="1"/>
</dbReference>
<dbReference type="PROSITE" id="PS51782">
    <property type="entry name" value="LYSM"/>
    <property type="match status" value="1"/>
</dbReference>
<dbReference type="CDD" id="cd00118">
    <property type="entry name" value="LysM"/>
    <property type="match status" value="1"/>
</dbReference>
<organism evidence="5 6">
    <name type="scientific">Polynucleobacter victoriensis</name>
    <dbReference type="NCBI Taxonomy" id="2049319"/>
    <lineage>
        <taxon>Bacteria</taxon>
        <taxon>Pseudomonadati</taxon>
        <taxon>Pseudomonadota</taxon>
        <taxon>Betaproteobacteria</taxon>
        <taxon>Burkholderiales</taxon>
        <taxon>Burkholderiaceae</taxon>
        <taxon>Polynucleobacter</taxon>
    </lineage>
</organism>
<dbReference type="SUPFAM" id="SSF51261">
    <property type="entry name" value="Duplicated hybrid motif"/>
    <property type="match status" value="1"/>
</dbReference>
<dbReference type="Gene3D" id="3.10.350.10">
    <property type="entry name" value="LysM domain"/>
    <property type="match status" value="1"/>
</dbReference>
<feature type="region of interest" description="Disordered" evidence="2">
    <location>
        <begin position="110"/>
        <end position="151"/>
    </location>
</feature>
<feature type="compositionally biased region" description="Basic and acidic residues" evidence="2">
    <location>
        <begin position="110"/>
        <end position="144"/>
    </location>
</feature>
<dbReference type="GO" id="GO:0004222">
    <property type="term" value="F:metalloendopeptidase activity"/>
    <property type="evidence" value="ECO:0007669"/>
    <property type="project" value="TreeGrafter"/>
</dbReference>
<evidence type="ECO:0000313" key="6">
    <source>
        <dbReference type="Proteomes" id="UP000197215"/>
    </source>
</evidence>
<evidence type="ECO:0000259" key="4">
    <source>
        <dbReference type="PROSITE" id="PS51782"/>
    </source>
</evidence>
<feature type="domain" description="LysM" evidence="4">
    <location>
        <begin position="46"/>
        <end position="90"/>
    </location>
</feature>
<evidence type="ECO:0000313" key="5">
    <source>
        <dbReference type="EMBL" id="SNC59655.1"/>
    </source>
</evidence>
<dbReference type="RefSeq" id="WP_088811980.1">
    <property type="nucleotide sequence ID" value="NZ_FYEX01000001.1"/>
</dbReference>
<dbReference type="CDD" id="cd12797">
    <property type="entry name" value="M23_peptidase"/>
    <property type="match status" value="1"/>
</dbReference>
<feature type="chain" id="PRO_5013120988" evidence="3">
    <location>
        <begin position="24"/>
        <end position="267"/>
    </location>
</feature>
<proteinExistence type="inferred from homology"/>
<dbReference type="InterPro" id="IPR050570">
    <property type="entry name" value="Cell_wall_metabolism_enzyme"/>
</dbReference>
<keyword evidence="6" id="KW-1185">Reference proteome</keyword>
<dbReference type="InterPro" id="IPR018392">
    <property type="entry name" value="LysM"/>
</dbReference>
<dbReference type="Gene3D" id="2.70.70.10">
    <property type="entry name" value="Glucose Permease (Domain IIA)"/>
    <property type="match status" value="1"/>
</dbReference>
<dbReference type="InterPro" id="IPR036779">
    <property type="entry name" value="LysM_dom_sf"/>
</dbReference>
<dbReference type="OrthoDB" id="9795421at2"/>
<evidence type="ECO:0000256" key="3">
    <source>
        <dbReference type="SAM" id="SignalP"/>
    </source>
</evidence>